<keyword evidence="3" id="KW-1185">Reference proteome</keyword>
<evidence type="ECO:0000313" key="3">
    <source>
        <dbReference type="Proteomes" id="UP001164706"/>
    </source>
</evidence>
<organism evidence="2 3">
    <name type="scientific">Microcella daejeonensis</name>
    <dbReference type="NCBI Taxonomy" id="2994971"/>
    <lineage>
        <taxon>Bacteria</taxon>
        <taxon>Bacillati</taxon>
        <taxon>Actinomycetota</taxon>
        <taxon>Actinomycetes</taxon>
        <taxon>Micrococcales</taxon>
        <taxon>Microbacteriaceae</taxon>
        <taxon>Microcella</taxon>
    </lineage>
</organism>
<evidence type="ECO:0000313" key="2">
    <source>
        <dbReference type="EMBL" id="WAB82104.1"/>
    </source>
</evidence>
<dbReference type="RefSeq" id="WP_267781975.1">
    <property type="nucleotide sequence ID" value="NZ_CP113089.1"/>
</dbReference>
<name>A0A9E8MM04_9MICO</name>
<evidence type="ECO:0000259" key="1">
    <source>
        <dbReference type="Pfam" id="PF13354"/>
    </source>
</evidence>
<dbReference type="PANTHER" id="PTHR35333:SF3">
    <property type="entry name" value="BETA-LACTAMASE-TYPE TRANSPEPTIDASE FOLD CONTAINING PROTEIN"/>
    <property type="match status" value="1"/>
</dbReference>
<reference evidence="2" key="1">
    <citation type="submission" date="2022-11" db="EMBL/GenBank/DDBJ databases">
        <title>Description of Microcella daejonensis nov. sp, isolated from riverside soil.</title>
        <authorList>
            <person name="Molina K.M."/>
            <person name="Kim S.B."/>
        </authorList>
    </citation>
    <scope>NUCLEOTIDE SEQUENCE</scope>
    <source>
        <strain evidence="2">MMS21-STM12</strain>
    </source>
</reference>
<dbReference type="InterPro" id="IPR045155">
    <property type="entry name" value="Beta-lactam_cat"/>
</dbReference>
<sequence>MSRRAAAAARDLLDGAGLTASFLARDLDSGLEIAHEPDRPLPAASLAKVPLAAAVLDAIERGVITAGHPVVVPPGLIDSAGPTGLTRFRHPATIAAEDLVSLAVTISDSAAADALQELIGAEAAPALLARWGVEGWELRSSQAELARTPLERVEPADATLVQVAAIAAASRGGGHPIAQLDGGRASTVTARGGVDLLAALWRSPWASTATAARLRAMLGASVIRQRMAPDLESEDARWSSKTGTVLTLRHEMGVVEHRSGARVALAMLTRSSVPMTVQPAADATMGAAARLLIDAVRDLDLGG</sequence>
<dbReference type="GO" id="GO:0008800">
    <property type="term" value="F:beta-lactamase activity"/>
    <property type="evidence" value="ECO:0007669"/>
    <property type="project" value="InterPro"/>
</dbReference>
<dbReference type="Pfam" id="PF13354">
    <property type="entry name" value="Beta-lactamase2"/>
    <property type="match status" value="1"/>
</dbReference>
<gene>
    <name evidence="2" type="ORF">OVN18_03585</name>
</gene>
<accession>A0A9E8MM04</accession>
<dbReference type="EMBL" id="CP113089">
    <property type="protein sequence ID" value="WAB82104.1"/>
    <property type="molecule type" value="Genomic_DNA"/>
</dbReference>
<keyword evidence="2" id="KW-0378">Hydrolase</keyword>
<dbReference type="SUPFAM" id="SSF56601">
    <property type="entry name" value="beta-lactamase/transpeptidase-like"/>
    <property type="match status" value="1"/>
</dbReference>
<dbReference type="InterPro" id="IPR012338">
    <property type="entry name" value="Beta-lactam/transpept-like"/>
</dbReference>
<dbReference type="InterPro" id="IPR000871">
    <property type="entry name" value="Beta-lactam_class-A"/>
</dbReference>
<protein>
    <submittedName>
        <fullName evidence="2">Class A beta-lactamase-related serine hydrolase</fullName>
    </submittedName>
</protein>
<dbReference type="AlphaFoldDB" id="A0A9E8MM04"/>
<proteinExistence type="predicted"/>
<dbReference type="GO" id="GO:0030655">
    <property type="term" value="P:beta-lactam antibiotic catabolic process"/>
    <property type="evidence" value="ECO:0007669"/>
    <property type="project" value="InterPro"/>
</dbReference>
<dbReference type="Proteomes" id="UP001164706">
    <property type="component" value="Chromosome"/>
</dbReference>
<dbReference type="PANTHER" id="PTHR35333">
    <property type="entry name" value="BETA-LACTAMASE"/>
    <property type="match status" value="1"/>
</dbReference>
<dbReference type="GO" id="GO:0046677">
    <property type="term" value="P:response to antibiotic"/>
    <property type="evidence" value="ECO:0007669"/>
    <property type="project" value="InterPro"/>
</dbReference>
<dbReference type="KEGG" id="mdb:OVN18_03585"/>
<dbReference type="Gene3D" id="3.40.710.10">
    <property type="entry name" value="DD-peptidase/beta-lactamase superfamily"/>
    <property type="match status" value="1"/>
</dbReference>
<feature type="domain" description="Beta-lactamase class A catalytic" evidence="1">
    <location>
        <begin position="22"/>
        <end position="269"/>
    </location>
</feature>